<evidence type="ECO:0000256" key="5">
    <source>
        <dbReference type="ARBA" id="ARBA00023136"/>
    </source>
</evidence>
<evidence type="ECO:0000256" key="1">
    <source>
        <dbReference type="ARBA" id="ARBA00004651"/>
    </source>
</evidence>
<keyword evidence="2" id="KW-1003">Cell membrane</keyword>
<feature type="transmembrane region" description="Helical" evidence="6">
    <location>
        <begin position="128"/>
        <end position="147"/>
    </location>
</feature>
<evidence type="ECO:0000313" key="8">
    <source>
        <dbReference type="Proteomes" id="UP000229847"/>
    </source>
</evidence>
<feature type="transmembrane region" description="Helical" evidence="6">
    <location>
        <begin position="187"/>
        <end position="208"/>
    </location>
</feature>
<evidence type="ECO:0000256" key="2">
    <source>
        <dbReference type="ARBA" id="ARBA00022475"/>
    </source>
</evidence>
<accession>A0A2H0BIT0</accession>
<evidence type="ECO:0008006" key="9">
    <source>
        <dbReference type="Google" id="ProtNLM"/>
    </source>
</evidence>
<feature type="transmembrane region" description="Helical" evidence="6">
    <location>
        <begin position="97"/>
        <end position="116"/>
    </location>
</feature>
<feature type="transmembrane region" description="Helical" evidence="6">
    <location>
        <begin position="368"/>
        <end position="388"/>
    </location>
</feature>
<dbReference type="PANTHER" id="PTHR30250:SF11">
    <property type="entry name" value="O-ANTIGEN TRANSPORTER-RELATED"/>
    <property type="match status" value="1"/>
</dbReference>
<feature type="transmembrane region" description="Helical" evidence="6">
    <location>
        <begin position="49"/>
        <end position="76"/>
    </location>
</feature>
<feature type="transmembrane region" description="Helical" evidence="6">
    <location>
        <begin position="159"/>
        <end position="181"/>
    </location>
</feature>
<dbReference type="InterPro" id="IPR050833">
    <property type="entry name" value="Poly_Biosynth_Transport"/>
</dbReference>
<proteinExistence type="predicted"/>
<evidence type="ECO:0000256" key="3">
    <source>
        <dbReference type="ARBA" id="ARBA00022692"/>
    </source>
</evidence>
<feature type="transmembrane region" description="Helical" evidence="6">
    <location>
        <begin position="336"/>
        <end position="356"/>
    </location>
</feature>
<evidence type="ECO:0000313" key="7">
    <source>
        <dbReference type="EMBL" id="PIP57596.1"/>
    </source>
</evidence>
<keyword evidence="3 6" id="KW-0812">Transmembrane</keyword>
<evidence type="ECO:0000256" key="4">
    <source>
        <dbReference type="ARBA" id="ARBA00022989"/>
    </source>
</evidence>
<keyword evidence="4 6" id="KW-1133">Transmembrane helix</keyword>
<feature type="transmembrane region" description="Helical" evidence="6">
    <location>
        <begin position="259"/>
        <end position="282"/>
    </location>
</feature>
<feature type="transmembrane region" description="Helical" evidence="6">
    <location>
        <begin position="303"/>
        <end position="324"/>
    </location>
</feature>
<dbReference type="EMBL" id="PCSW01000067">
    <property type="protein sequence ID" value="PIP57596.1"/>
    <property type="molecule type" value="Genomic_DNA"/>
</dbReference>
<feature type="transmembrane region" description="Helical" evidence="6">
    <location>
        <begin position="229"/>
        <end position="247"/>
    </location>
</feature>
<dbReference type="AlphaFoldDB" id="A0A2H0BIT0"/>
<feature type="transmembrane region" description="Helical" evidence="6">
    <location>
        <begin position="394"/>
        <end position="416"/>
    </location>
</feature>
<dbReference type="GO" id="GO:0005886">
    <property type="term" value="C:plasma membrane"/>
    <property type="evidence" value="ECO:0007669"/>
    <property type="project" value="UniProtKB-SubCell"/>
</dbReference>
<keyword evidence="5 6" id="KW-0472">Membrane</keyword>
<comment type="caution">
    <text evidence="7">The sequence shown here is derived from an EMBL/GenBank/DDBJ whole genome shotgun (WGS) entry which is preliminary data.</text>
</comment>
<dbReference type="Pfam" id="PF01943">
    <property type="entry name" value="Polysacc_synt"/>
    <property type="match status" value="1"/>
</dbReference>
<dbReference type="PANTHER" id="PTHR30250">
    <property type="entry name" value="PST FAMILY PREDICTED COLANIC ACID TRANSPORTER"/>
    <property type="match status" value="1"/>
</dbReference>
<protein>
    <recommendedName>
        <fullName evidence="9">Polysaccharide biosynthesis protein C-terminal domain-containing protein</fullName>
    </recommendedName>
</protein>
<evidence type="ECO:0000256" key="6">
    <source>
        <dbReference type="SAM" id="Phobius"/>
    </source>
</evidence>
<comment type="subcellular location">
    <subcellularLocation>
        <location evidence="1">Cell membrane</location>
        <topology evidence="1">Multi-pass membrane protein</topology>
    </subcellularLocation>
</comment>
<organism evidence="7 8">
    <name type="scientific">Candidatus Woesebacteria bacterium CG22_combo_CG10-13_8_21_14_all_39_10</name>
    <dbReference type="NCBI Taxonomy" id="1975059"/>
    <lineage>
        <taxon>Bacteria</taxon>
        <taxon>Candidatus Woeseibacteriota</taxon>
    </lineage>
</organism>
<dbReference type="InterPro" id="IPR002797">
    <property type="entry name" value="Polysacc_synth"/>
</dbReference>
<dbReference type="Proteomes" id="UP000229847">
    <property type="component" value="Unassembled WGS sequence"/>
</dbReference>
<sequence length="422" mass="47007">MKEKIGEILRTKTLRQSAITTTGIIINGLIGWIFYILVARNLGPSGFGIFSVATATIALLASIFNVGVDTGLVRFVGKYISSEKEKAFRFMKLGLKIKILSGFLLITFGWFLVPFFSNTVLAKPELLFPLRLSLIGAFGWLLSFFVTSSFQAMQKFFSWVGLNIFMTSLRLFAILGLIYFGVSNVNFALYAYIYSPFIGFLIGITFLPKFFKVKNEGSVAQEFFHYNKWVAVFTVIAAVSSRLDTYLSTRLLTLSDLGIYSVANNLSSIVSEIVLALATVVAPKLASFVGNVDAKRYLKKLQLFVLALAIVGVIFGIPLSYYVIPKFYGLSYVPSILPFSILLVSRAIFLISVPVHTSIFYYFSKPKVFVFVGLGQIFLVGTLGWYAISSYGYMGAAFTMLVGNLFNFVIPGIWVLNKFRRK</sequence>
<reference evidence="7 8" key="1">
    <citation type="submission" date="2017-09" db="EMBL/GenBank/DDBJ databases">
        <title>Depth-based differentiation of microbial function through sediment-hosted aquifers and enrichment of novel symbionts in the deep terrestrial subsurface.</title>
        <authorList>
            <person name="Probst A.J."/>
            <person name="Ladd B."/>
            <person name="Jarett J.K."/>
            <person name="Geller-Mcgrath D.E."/>
            <person name="Sieber C.M."/>
            <person name="Emerson J.B."/>
            <person name="Anantharaman K."/>
            <person name="Thomas B.C."/>
            <person name="Malmstrom R."/>
            <person name="Stieglmeier M."/>
            <person name="Klingl A."/>
            <person name="Woyke T."/>
            <person name="Ryan C.M."/>
            <person name="Banfield J.F."/>
        </authorList>
    </citation>
    <scope>NUCLEOTIDE SEQUENCE [LARGE SCALE GENOMIC DNA]</scope>
    <source>
        <strain evidence="7">CG22_combo_CG10-13_8_21_14_all_39_10</strain>
    </source>
</reference>
<gene>
    <name evidence="7" type="ORF">COX03_02230</name>
</gene>
<feature type="transmembrane region" description="Helical" evidence="6">
    <location>
        <begin position="18"/>
        <end position="37"/>
    </location>
</feature>
<name>A0A2H0BIT0_9BACT</name>